<dbReference type="InterPro" id="IPR036584">
    <property type="entry name" value="FliS_sf"/>
</dbReference>
<organism evidence="7 8">
    <name type="scientific">Halopseudomonas formosensis</name>
    <dbReference type="NCBI Taxonomy" id="1002526"/>
    <lineage>
        <taxon>Bacteria</taxon>
        <taxon>Pseudomonadati</taxon>
        <taxon>Pseudomonadota</taxon>
        <taxon>Gammaproteobacteria</taxon>
        <taxon>Pseudomonadales</taxon>
        <taxon>Pseudomonadaceae</taxon>
        <taxon>Halopseudomonas</taxon>
    </lineage>
</organism>
<keyword evidence="7" id="KW-0966">Cell projection</keyword>
<dbReference type="GO" id="GO:0044780">
    <property type="term" value="P:bacterial-type flagellum assembly"/>
    <property type="evidence" value="ECO:0007669"/>
    <property type="project" value="InterPro"/>
</dbReference>
<keyword evidence="4 6" id="KW-1005">Bacterial flagellum biogenesis</keyword>
<dbReference type="EMBL" id="FOYD01000018">
    <property type="protein sequence ID" value="SFQ89645.1"/>
    <property type="molecule type" value="Genomic_DNA"/>
</dbReference>
<dbReference type="AlphaFoldDB" id="A0A1I6C960"/>
<comment type="subcellular location">
    <subcellularLocation>
        <location evidence="1 6">Cytoplasm</location>
        <location evidence="1 6">Cytosol</location>
    </subcellularLocation>
</comment>
<evidence type="ECO:0000313" key="7">
    <source>
        <dbReference type="EMBL" id="SFQ89645.1"/>
    </source>
</evidence>
<evidence type="ECO:0000313" key="8">
    <source>
        <dbReference type="Proteomes" id="UP000242815"/>
    </source>
</evidence>
<name>A0A1I6C960_9GAMM</name>
<evidence type="ECO:0000256" key="6">
    <source>
        <dbReference type="PIRNR" id="PIRNR039090"/>
    </source>
</evidence>
<dbReference type="SUPFAM" id="SSF101116">
    <property type="entry name" value="Flagellar export chaperone FliS"/>
    <property type="match status" value="1"/>
</dbReference>
<evidence type="ECO:0000256" key="1">
    <source>
        <dbReference type="ARBA" id="ARBA00004514"/>
    </source>
</evidence>
<dbReference type="PANTHER" id="PTHR34773">
    <property type="entry name" value="FLAGELLAR SECRETION CHAPERONE FLIS"/>
    <property type="match status" value="1"/>
</dbReference>
<gene>
    <name evidence="7" type="ORF">SAMN05216578_11829</name>
</gene>
<sequence length="142" mass="15791">MADNRVRCHSYRDVFLMNAYAMKQYQTVSVHAQVTEADPHRLIQMLMEGGLQRLAQAKGAMEYGNVALKGELIGKAMGIIGGLREALDKDKGGEIASNLDNLYAFMQQRLSQANLQNDPAMLDEVAGLLREIKQGWDGIRHS</sequence>
<protein>
    <recommendedName>
        <fullName evidence="6">Flagellar secretion chaperone FliS</fullName>
    </recommendedName>
</protein>
<evidence type="ECO:0000256" key="5">
    <source>
        <dbReference type="ARBA" id="ARBA00023186"/>
    </source>
</evidence>
<dbReference type="NCBIfam" id="TIGR00208">
    <property type="entry name" value="fliS"/>
    <property type="match status" value="1"/>
</dbReference>
<dbReference type="PIRSF" id="PIRSF039090">
    <property type="entry name" value="Flis"/>
    <property type="match status" value="1"/>
</dbReference>
<keyword evidence="5" id="KW-0143">Chaperone</keyword>
<evidence type="ECO:0000256" key="4">
    <source>
        <dbReference type="ARBA" id="ARBA00022795"/>
    </source>
</evidence>
<keyword evidence="7" id="KW-0282">Flagellum</keyword>
<evidence type="ECO:0000256" key="3">
    <source>
        <dbReference type="ARBA" id="ARBA00022490"/>
    </source>
</evidence>
<dbReference type="InterPro" id="IPR003713">
    <property type="entry name" value="FliS"/>
</dbReference>
<accession>A0A1I6C960</accession>
<dbReference type="GO" id="GO:0071973">
    <property type="term" value="P:bacterial-type flagellum-dependent cell motility"/>
    <property type="evidence" value="ECO:0007669"/>
    <property type="project" value="TreeGrafter"/>
</dbReference>
<evidence type="ECO:0000256" key="2">
    <source>
        <dbReference type="ARBA" id="ARBA00008787"/>
    </source>
</evidence>
<dbReference type="Pfam" id="PF02561">
    <property type="entry name" value="FliS"/>
    <property type="match status" value="1"/>
</dbReference>
<dbReference type="Gene3D" id="1.20.120.340">
    <property type="entry name" value="Flagellar protein FliS"/>
    <property type="match status" value="1"/>
</dbReference>
<comment type="similarity">
    <text evidence="2 6">Belongs to the FliS family.</text>
</comment>
<keyword evidence="3 6" id="KW-0963">Cytoplasm</keyword>
<dbReference type="PANTHER" id="PTHR34773:SF1">
    <property type="entry name" value="FLAGELLAR SECRETION CHAPERONE FLIS"/>
    <property type="match status" value="1"/>
</dbReference>
<dbReference type="Proteomes" id="UP000242815">
    <property type="component" value="Unassembled WGS sequence"/>
</dbReference>
<proteinExistence type="inferred from homology"/>
<dbReference type="GO" id="GO:0005829">
    <property type="term" value="C:cytosol"/>
    <property type="evidence" value="ECO:0007669"/>
    <property type="project" value="UniProtKB-SubCell"/>
</dbReference>
<dbReference type="CDD" id="cd16098">
    <property type="entry name" value="FliS"/>
    <property type="match status" value="1"/>
</dbReference>
<keyword evidence="7" id="KW-0969">Cilium</keyword>
<reference evidence="7 8" key="1">
    <citation type="submission" date="2016-10" db="EMBL/GenBank/DDBJ databases">
        <authorList>
            <person name="de Groot N.N."/>
        </authorList>
    </citation>
    <scope>NUCLEOTIDE SEQUENCE [LARGE SCALE GENOMIC DNA]</scope>
    <source>
        <strain evidence="7 8">JCM 18415</strain>
    </source>
</reference>
<dbReference type="STRING" id="1002526.SAMN05216578_11829"/>